<evidence type="ECO:0000259" key="6">
    <source>
        <dbReference type="Pfam" id="PF01593"/>
    </source>
</evidence>
<comment type="pathway">
    <text evidence="1 5">Carotenoid biosynthesis.</text>
</comment>
<evidence type="ECO:0000256" key="1">
    <source>
        <dbReference type="ARBA" id="ARBA00004829"/>
    </source>
</evidence>
<protein>
    <submittedName>
        <fullName evidence="7">CrtD protein</fullName>
    </submittedName>
</protein>
<dbReference type="NCBIfam" id="TIGR02734">
    <property type="entry name" value="crtI_fam"/>
    <property type="match status" value="1"/>
</dbReference>
<dbReference type="GO" id="GO:0016491">
    <property type="term" value="F:oxidoreductase activity"/>
    <property type="evidence" value="ECO:0007669"/>
    <property type="project" value="UniProtKB-KW"/>
</dbReference>
<dbReference type="Pfam" id="PF01593">
    <property type="entry name" value="Amino_oxidase"/>
    <property type="match status" value="1"/>
</dbReference>
<dbReference type="InterPro" id="IPR002937">
    <property type="entry name" value="Amino_oxidase"/>
</dbReference>
<evidence type="ECO:0000256" key="4">
    <source>
        <dbReference type="ARBA" id="ARBA00023002"/>
    </source>
</evidence>
<dbReference type="Proteomes" id="UP000248134">
    <property type="component" value="Unassembled WGS sequence"/>
</dbReference>
<dbReference type="EMBL" id="QKQS01000006">
    <property type="protein sequence ID" value="PZA13515.1"/>
    <property type="molecule type" value="Genomic_DNA"/>
</dbReference>
<evidence type="ECO:0000313" key="7">
    <source>
        <dbReference type="EMBL" id="PZA13515.1"/>
    </source>
</evidence>
<proteinExistence type="inferred from homology"/>
<reference evidence="7 8" key="1">
    <citation type="submission" date="2018-06" db="EMBL/GenBank/DDBJ databases">
        <title>Draft Whole-Genome Sequence of the purple photosynthetic bacterium Rhodospeudomonas palustris XCP.</title>
        <authorList>
            <person name="Rayyan A."/>
            <person name="Meyer T.E."/>
            <person name="Kyndt J.A."/>
        </authorList>
    </citation>
    <scope>NUCLEOTIDE SEQUENCE [LARGE SCALE GENOMIC DNA]</scope>
    <source>
        <strain evidence="7 8">XCP</strain>
    </source>
</reference>
<accession>A0A323ULL3</accession>
<comment type="caution">
    <text evidence="7">The sequence shown here is derived from an EMBL/GenBank/DDBJ whole genome shotgun (WGS) entry which is preliminary data.</text>
</comment>
<keyword evidence="4 5" id="KW-0560">Oxidoreductase</keyword>
<keyword evidence="3 5" id="KW-0125">Carotenoid biosynthesis</keyword>
<evidence type="ECO:0000256" key="3">
    <source>
        <dbReference type="ARBA" id="ARBA00022746"/>
    </source>
</evidence>
<sequence length="519" mass="55563">MRDQTARNRVVVIGAGVAGLASALALAARGFDVTVLERADGPGGKMREVAIGGARIDSGPTVFTMRWVFEELFAGIGLNFSEHVRLRPLSVLARHAWDDTQHLDLFADEARSADAIGVFAGAAEARRYRQFCADSRRIYEILEQPFLRATAPSLPKLATAGGLSGLIELRKIRPFTTMWKALGDYFHDPRMRQLFGRYATYCGSSPFDAPATLMLVAHVEHEGVWIIEGGMHALARALADCAARFGATIRYRQSVREVMVSGGRAAGVILESGERIEAHSVIVNADVGALPAGLFGEAVRAAAAPLAPRLRSLSAITWSMVAKTAGFPLSRHSVFFSRDYPREFAEIFGRGEVPSEPTVYVCAQDRIDDEARLAAGGEEELLVLINAPPVGDRNSFDQDEIARAAERAFGALQRCGLRLDIDPSKAEVTTPADFNRLFPATGGALYGRASHGWSASFERPGARTRIPGLYLAGGSTHPGPGVPMAALSGRAAAAALFADLDSNPAGPRPALRPASSKTT</sequence>
<comment type="similarity">
    <text evidence="2 5">Belongs to the carotenoid/retinoid oxidoreductase family.</text>
</comment>
<dbReference type="InterPro" id="IPR014105">
    <property type="entry name" value="Carotenoid/retinoid_OxRdtase"/>
</dbReference>
<dbReference type="PANTHER" id="PTHR43734">
    <property type="entry name" value="PHYTOENE DESATURASE"/>
    <property type="match status" value="1"/>
</dbReference>
<dbReference type="NCBIfam" id="NF045637">
    <property type="entry name" value="carotdesatCrtDProt"/>
    <property type="match status" value="1"/>
</dbReference>
<organism evidence="7 8">
    <name type="scientific">Rhodopseudomonas palustris</name>
    <dbReference type="NCBI Taxonomy" id="1076"/>
    <lineage>
        <taxon>Bacteria</taxon>
        <taxon>Pseudomonadati</taxon>
        <taxon>Pseudomonadota</taxon>
        <taxon>Alphaproteobacteria</taxon>
        <taxon>Hyphomicrobiales</taxon>
        <taxon>Nitrobacteraceae</taxon>
        <taxon>Rhodopseudomonas</taxon>
    </lineage>
</organism>
<evidence type="ECO:0000256" key="2">
    <source>
        <dbReference type="ARBA" id="ARBA00006046"/>
    </source>
</evidence>
<gene>
    <name evidence="7" type="ORF">DNX69_03875</name>
</gene>
<dbReference type="AlphaFoldDB" id="A0A323ULL3"/>
<dbReference type="SUPFAM" id="SSF51905">
    <property type="entry name" value="FAD/NAD(P)-binding domain"/>
    <property type="match status" value="1"/>
</dbReference>
<dbReference type="InterPro" id="IPR054841">
    <property type="entry name" value="carotdesatCrtD"/>
</dbReference>
<feature type="domain" description="Amine oxidase" evidence="6">
    <location>
        <begin position="17"/>
        <end position="496"/>
    </location>
</feature>
<dbReference type="RefSeq" id="WP_110784680.1">
    <property type="nucleotide sequence ID" value="NZ_QKQS01000006.1"/>
</dbReference>
<dbReference type="Gene3D" id="3.50.50.60">
    <property type="entry name" value="FAD/NAD(P)-binding domain"/>
    <property type="match status" value="2"/>
</dbReference>
<dbReference type="OrthoDB" id="9774675at2"/>
<dbReference type="GO" id="GO:0016117">
    <property type="term" value="P:carotenoid biosynthetic process"/>
    <property type="evidence" value="ECO:0007669"/>
    <property type="project" value="UniProtKB-KW"/>
</dbReference>
<dbReference type="PRINTS" id="PR00419">
    <property type="entry name" value="ADXRDTASE"/>
</dbReference>
<evidence type="ECO:0000256" key="5">
    <source>
        <dbReference type="RuleBase" id="RU362075"/>
    </source>
</evidence>
<name>A0A323ULL3_RHOPL</name>
<dbReference type="InterPro" id="IPR036188">
    <property type="entry name" value="FAD/NAD-bd_sf"/>
</dbReference>
<dbReference type="PANTHER" id="PTHR43734:SF7">
    <property type="entry name" value="4,4'-DIAPONEUROSPORENE OXYGENASE"/>
    <property type="match status" value="1"/>
</dbReference>
<evidence type="ECO:0000313" key="8">
    <source>
        <dbReference type="Proteomes" id="UP000248134"/>
    </source>
</evidence>